<dbReference type="InterPro" id="IPR001841">
    <property type="entry name" value="Znf_RING"/>
</dbReference>
<reference evidence="8 9" key="1">
    <citation type="submission" date="2024-02" db="EMBL/GenBank/DDBJ databases">
        <title>Chromosome-scale genome assembly of the rough periwinkle Littorina saxatilis.</title>
        <authorList>
            <person name="De Jode A."/>
            <person name="Faria R."/>
            <person name="Formenti G."/>
            <person name="Sims Y."/>
            <person name="Smith T.P."/>
            <person name="Tracey A."/>
            <person name="Wood J.M.D."/>
            <person name="Zagrodzka Z.B."/>
            <person name="Johannesson K."/>
            <person name="Butlin R.K."/>
            <person name="Leder E.H."/>
        </authorList>
    </citation>
    <scope>NUCLEOTIDE SEQUENCE [LARGE SCALE GENOMIC DNA]</scope>
    <source>
        <strain evidence="8">Snail1</strain>
        <tissue evidence="8">Muscle</tissue>
    </source>
</reference>
<keyword evidence="3" id="KW-0862">Zinc</keyword>
<accession>A0AAN9BE86</accession>
<dbReference type="Pfam" id="PF00643">
    <property type="entry name" value="zf-B_box"/>
    <property type="match status" value="1"/>
</dbReference>
<feature type="domain" description="RING-type" evidence="6">
    <location>
        <begin position="12"/>
        <end position="55"/>
    </location>
</feature>
<dbReference type="SUPFAM" id="SSF57845">
    <property type="entry name" value="B-box zinc-binding domain"/>
    <property type="match status" value="1"/>
</dbReference>
<name>A0AAN9BE86_9CAEN</name>
<dbReference type="EMBL" id="JBAMIC010000008">
    <property type="protein sequence ID" value="KAK7104516.1"/>
    <property type="molecule type" value="Genomic_DNA"/>
</dbReference>
<dbReference type="Proteomes" id="UP001374579">
    <property type="component" value="Unassembled WGS sequence"/>
</dbReference>
<comment type="caution">
    <text evidence="8">The sequence shown here is derived from an EMBL/GenBank/DDBJ whole genome shotgun (WGS) entry which is preliminary data.</text>
</comment>
<evidence type="ECO:0000256" key="4">
    <source>
        <dbReference type="PROSITE-ProRule" id="PRU00024"/>
    </source>
</evidence>
<dbReference type="SUPFAM" id="SSF57850">
    <property type="entry name" value="RING/U-box"/>
    <property type="match status" value="1"/>
</dbReference>
<dbReference type="GO" id="GO:0008270">
    <property type="term" value="F:zinc ion binding"/>
    <property type="evidence" value="ECO:0007669"/>
    <property type="project" value="UniProtKB-KW"/>
</dbReference>
<dbReference type="CDD" id="cd19756">
    <property type="entry name" value="Bbox2"/>
    <property type="match status" value="1"/>
</dbReference>
<dbReference type="Gene3D" id="3.30.40.10">
    <property type="entry name" value="Zinc/RING finger domain, C3HC4 (zinc finger)"/>
    <property type="match status" value="1"/>
</dbReference>
<sequence>MASASVTESFICPKCSGIFEDPRVLPGCLHTFCVNCIQGVADCHQGRPFPCPSCRKQTTLSSGGAAALPTNLNIQSEDIVKARQGVFQCEIHPDQQLSMYCEDCQTLLCVKCALLIHKEHNLQDLPQAVTDAEKQLKENTHRIRRASEEIQSRIKATTTEQRTLLGKKKAVENYIKSRHATAIATLNKYLEETLTSLKETCDPLESRLKADLKKEIQNMQEINQLEKKLQGALNNHIDCNLVEVAKDMREGQGSMNVISRLIPEERETCVRPVLRCDILPEEHMARHIQDYFGSVHEMTMTVRKSDETKVERFGIAEDLGTEVFSMCVKDNGSLIVSYAWRNLSNSEVSEQFDSNGSCVSYFEALRGKVSLKSMGKSLMHYAQKEGLFTTFSKSKEHFSLHYNLSSGTGTVKNTTVATKTPFAAEDEAEFTFQCGRHRAFDVDSTGRYFVIVEESQTSESDRNVRLFKRPQEDTPARESQDPNEDGSALLHPLYTPLGQLTYSPPSQPFKPSDVCFYKTDVQEVLLIADEINDAIHVVRVMSYKLEFAGYLCAGHPLLVQPTALTVDSRNRVWVACRGRVVLIVEPDLSRGNSLPDVDICATS</sequence>
<dbReference type="InterPro" id="IPR047153">
    <property type="entry name" value="TRIM45/56/19-like"/>
</dbReference>
<keyword evidence="1" id="KW-0479">Metal-binding</keyword>
<organism evidence="8 9">
    <name type="scientific">Littorina saxatilis</name>
    <dbReference type="NCBI Taxonomy" id="31220"/>
    <lineage>
        <taxon>Eukaryota</taxon>
        <taxon>Metazoa</taxon>
        <taxon>Spiralia</taxon>
        <taxon>Lophotrochozoa</taxon>
        <taxon>Mollusca</taxon>
        <taxon>Gastropoda</taxon>
        <taxon>Caenogastropoda</taxon>
        <taxon>Littorinimorpha</taxon>
        <taxon>Littorinoidea</taxon>
        <taxon>Littorinidae</taxon>
        <taxon>Littorina</taxon>
    </lineage>
</organism>
<dbReference type="InterPro" id="IPR000315">
    <property type="entry name" value="Znf_B-box"/>
</dbReference>
<dbReference type="SMART" id="SM00184">
    <property type="entry name" value="RING"/>
    <property type="match status" value="1"/>
</dbReference>
<dbReference type="PROSITE" id="PS50089">
    <property type="entry name" value="ZF_RING_2"/>
    <property type="match status" value="1"/>
</dbReference>
<dbReference type="PROSITE" id="PS00518">
    <property type="entry name" value="ZF_RING_1"/>
    <property type="match status" value="1"/>
</dbReference>
<evidence type="ECO:0000313" key="8">
    <source>
        <dbReference type="EMBL" id="KAK7104516.1"/>
    </source>
</evidence>
<dbReference type="InterPro" id="IPR017907">
    <property type="entry name" value="Znf_RING_CS"/>
</dbReference>
<dbReference type="PANTHER" id="PTHR25462">
    <property type="entry name" value="BONUS, ISOFORM C-RELATED"/>
    <property type="match status" value="1"/>
</dbReference>
<dbReference type="AlphaFoldDB" id="A0AAN9BE86"/>
<dbReference type="SMART" id="SM00336">
    <property type="entry name" value="BBOX"/>
    <property type="match status" value="1"/>
</dbReference>
<evidence type="ECO:0000256" key="3">
    <source>
        <dbReference type="ARBA" id="ARBA00022833"/>
    </source>
</evidence>
<feature type="domain" description="B box-type" evidence="7">
    <location>
        <begin position="84"/>
        <end position="125"/>
    </location>
</feature>
<gene>
    <name evidence="8" type="ORF">V1264_019218</name>
</gene>
<protein>
    <submittedName>
        <fullName evidence="8">Uncharacterized protein</fullName>
    </submittedName>
</protein>
<proteinExistence type="predicted"/>
<dbReference type="Gene3D" id="3.30.160.60">
    <property type="entry name" value="Classic Zinc Finger"/>
    <property type="match status" value="1"/>
</dbReference>
<evidence type="ECO:0000259" key="6">
    <source>
        <dbReference type="PROSITE" id="PS50089"/>
    </source>
</evidence>
<feature type="compositionally biased region" description="Basic and acidic residues" evidence="5">
    <location>
        <begin position="461"/>
        <end position="480"/>
    </location>
</feature>
<evidence type="ECO:0000256" key="1">
    <source>
        <dbReference type="ARBA" id="ARBA00022723"/>
    </source>
</evidence>
<evidence type="ECO:0000256" key="5">
    <source>
        <dbReference type="SAM" id="MobiDB-lite"/>
    </source>
</evidence>
<evidence type="ECO:0000313" key="9">
    <source>
        <dbReference type="Proteomes" id="UP001374579"/>
    </source>
</evidence>
<dbReference type="PANTHER" id="PTHR25462:SF296">
    <property type="entry name" value="MEIOTIC P26, ISOFORM F"/>
    <property type="match status" value="1"/>
</dbReference>
<evidence type="ECO:0000256" key="2">
    <source>
        <dbReference type="ARBA" id="ARBA00022771"/>
    </source>
</evidence>
<evidence type="ECO:0000259" key="7">
    <source>
        <dbReference type="PROSITE" id="PS50119"/>
    </source>
</evidence>
<dbReference type="InterPro" id="IPR013083">
    <property type="entry name" value="Znf_RING/FYVE/PHD"/>
</dbReference>
<dbReference type="PROSITE" id="PS50119">
    <property type="entry name" value="ZF_BBOX"/>
    <property type="match status" value="1"/>
</dbReference>
<feature type="region of interest" description="Disordered" evidence="5">
    <location>
        <begin position="461"/>
        <end position="488"/>
    </location>
</feature>
<keyword evidence="9" id="KW-1185">Reference proteome</keyword>
<keyword evidence="2 4" id="KW-0863">Zinc-finger</keyword>